<gene>
    <name evidence="3" type="ORF">DIE28_04835</name>
</gene>
<comment type="caution">
    <text evidence="3">The sequence shown here is derived from an EMBL/GenBank/DDBJ whole genome shotgun (WGS) entry which is preliminary data.</text>
</comment>
<dbReference type="PANTHER" id="PTHR35342">
    <property type="entry name" value="TRICARBOXYLIC TRANSPORT PROTEIN"/>
    <property type="match status" value="1"/>
</dbReference>
<dbReference type="AlphaFoldDB" id="A0A3D8PEK2"/>
<dbReference type="EMBL" id="QFCQ01000015">
    <property type="protein sequence ID" value="RDW14072.1"/>
    <property type="molecule type" value="Genomic_DNA"/>
</dbReference>
<proteinExistence type="predicted"/>
<dbReference type="InterPro" id="IPR002823">
    <property type="entry name" value="DUF112_TM"/>
</dbReference>
<feature type="transmembrane region" description="Helical" evidence="1">
    <location>
        <begin position="386"/>
        <end position="403"/>
    </location>
</feature>
<dbReference type="RefSeq" id="WP_115754961.1">
    <property type="nucleotide sequence ID" value="NZ_QFCQ01000015.1"/>
</dbReference>
<evidence type="ECO:0000259" key="2">
    <source>
        <dbReference type="Pfam" id="PF01970"/>
    </source>
</evidence>
<feature type="transmembrane region" description="Helical" evidence="1">
    <location>
        <begin position="6"/>
        <end position="31"/>
    </location>
</feature>
<evidence type="ECO:0000313" key="4">
    <source>
        <dbReference type="Proteomes" id="UP000256679"/>
    </source>
</evidence>
<keyword evidence="4" id="KW-1185">Reference proteome</keyword>
<evidence type="ECO:0000313" key="3">
    <source>
        <dbReference type="EMBL" id="RDW14072.1"/>
    </source>
</evidence>
<keyword evidence="1" id="KW-1133">Transmembrane helix</keyword>
<feature type="transmembrane region" description="Helical" evidence="1">
    <location>
        <begin position="135"/>
        <end position="161"/>
    </location>
</feature>
<dbReference type="PANTHER" id="PTHR35342:SF5">
    <property type="entry name" value="TRICARBOXYLIC TRANSPORT PROTEIN"/>
    <property type="match status" value="1"/>
</dbReference>
<reference evidence="3 4" key="1">
    <citation type="submission" date="2018-05" db="EMBL/GenBank/DDBJ databases">
        <title>Whole genome sequencing of Paracoccus thiocyanatus SST.</title>
        <authorList>
            <person name="Ghosh W."/>
            <person name="Rameez M.J."/>
            <person name="Roy C."/>
        </authorList>
    </citation>
    <scope>NUCLEOTIDE SEQUENCE [LARGE SCALE GENOMIC DNA]</scope>
    <source>
        <strain evidence="3 4">SST</strain>
    </source>
</reference>
<feature type="transmembrane region" description="Helical" evidence="1">
    <location>
        <begin position="461"/>
        <end position="484"/>
    </location>
</feature>
<keyword evidence="1" id="KW-0812">Transmembrane</keyword>
<feature type="transmembrane region" description="Helical" evidence="1">
    <location>
        <begin position="106"/>
        <end position="128"/>
    </location>
</feature>
<feature type="transmembrane region" description="Helical" evidence="1">
    <location>
        <begin position="167"/>
        <end position="185"/>
    </location>
</feature>
<protein>
    <recommendedName>
        <fullName evidence="2">DUF112 domain-containing protein</fullName>
    </recommendedName>
</protein>
<feature type="domain" description="DUF112" evidence="2">
    <location>
        <begin position="18"/>
        <end position="435"/>
    </location>
</feature>
<feature type="transmembrane region" description="Helical" evidence="1">
    <location>
        <begin position="355"/>
        <end position="374"/>
    </location>
</feature>
<feature type="transmembrane region" description="Helical" evidence="1">
    <location>
        <begin position="255"/>
        <end position="279"/>
    </location>
</feature>
<feature type="transmembrane region" description="Helical" evidence="1">
    <location>
        <begin position="43"/>
        <end position="67"/>
    </location>
</feature>
<feature type="transmembrane region" description="Helical" evidence="1">
    <location>
        <begin position="197"/>
        <end position="220"/>
    </location>
</feature>
<dbReference type="Proteomes" id="UP000256679">
    <property type="component" value="Unassembled WGS sequence"/>
</dbReference>
<accession>A0A3D8PEK2</accession>
<evidence type="ECO:0000256" key="1">
    <source>
        <dbReference type="SAM" id="Phobius"/>
    </source>
</evidence>
<keyword evidence="1" id="KW-0472">Membrane</keyword>
<dbReference type="Pfam" id="PF01970">
    <property type="entry name" value="TctA"/>
    <property type="match status" value="1"/>
</dbReference>
<name>A0A3D8PEK2_9RHOB</name>
<sequence length="490" mass="50471">MIENLLHAAALVLTVKVLVALFCGVLIGYFVGAMPGLTSSIGMALLIPFTFGLDPIPAIVMLVSIYMASDYAGGIPAILVNAPGQPASAVTAFDGFPMCNQGKSGLALNLAIMASGAGALISLVLLVISAQLMAAAALAFGPAEYFALAIVGLSLIGVLSAGSTLKAIIGLLFGLTVVTIGIDPIRGTERFVVHPYLIDGIPFLPALIGLFALSEVFVMIETANDRIDRVRHASSASHSLRTLVPYRRTVLRSSLIGYFIGVIPGAGASIASLVSYGVAKKLSPTGASFGTGNPEGIIASEAANNASVSGALAPLLSLGIPGSASAAVLIGGLTIQGLQPGPLLFADNPEIPFSIFMGLLVGLPVMLLIGLFGARLWVQITRIPRPVIATVVASICMLGSYAASNDTFEMMITAVFGVIGYVLRRCDIHPAPIVLALVLGEMLEANLRRAMILANDNFLSVISHPITAVLILVSILVLASPLLGRKSAVA</sequence>
<organism evidence="3 4">
    <name type="scientific">Paracoccus thiocyanatus</name>
    <dbReference type="NCBI Taxonomy" id="34006"/>
    <lineage>
        <taxon>Bacteria</taxon>
        <taxon>Pseudomonadati</taxon>
        <taxon>Pseudomonadota</taxon>
        <taxon>Alphaproteobacteria</taxon>
        <taxon>Rhodobacterales</taxon>
        <taxon>Paracoccaceae</taxon>
        <taxon>Paracoccus</taxon>
    </lineage>
</organism>